<dbReference type="PANTHER" id="PTHR43796:SF2">
    <property type="entry name" value="CARBOXYNORSPERMIDINE SYNTHASE"/>
    <property type="match status" value="1"/>
</dbReference>
<evidence type="ECO:0000313" key="3">
    <source>
        <dbReference type="Proteomes" id="UP000219689"/>
    </source>
</evidence>
<dbReference type="PANTHER" id="PTHR43796">
    <property type="entry name" value="CARBOXYNORSPERMIDINE SYNTHASE"/>
    <property type="match status" value="1"/>
</dbReference>
<dbReference type="AlphaFoldDB" id="A0A2A5QPK3"/>
<proteinExistence type="predicted"/>
<accession>A0A2A5QPK3</accession>
<dbReference type="Gene3D" id="3.30.360.10">
    <property type="entry name" value="Dihydrodipicolinate Reductase, domain 2"/>
    <property type="match status" value="1"/>
</dbReference>
<dbReference type="Proteomes" id="UP000219689">
    <property type="component" value="Unassembled WGS sequence"/>
</dbReference>
<dbReference type="Gene3D" id="3.40.50.720">
    <property type="entry name" value="NAD(P)-binding Rossmann-like Domain"/>
    <property type="match status" value="1"/>
</dbReference>
<organism evidence="2 3">
    <name type="scientific">Natrinema ejinorense</name>
    <dbReference type="NCBI Taxonomy" id="373386"/>
    <lineage>
        <taxon>Archaea</taxon>
        <taxon>Methanobacteriati</taxon>
        <taxon>Methanobacteriota</taxon>
        <taxon>Stenosarchaea group</taxon>
        <taxon>Halobacteria</taxon>
        <taxon>Halobacteriales</taxon>
        <taxon>Natrialbaceae</taxon>
        <taxon>Natrinema</taxon>
    </lineage>
</organism>
<protein>
    <submittedName>
        <fullName evidence="2">Saccharopine dehydrogenase</fullName>
    </submittedName>
</protein>
<dbReference type="InterPro" id="IPR005097">
    <property type="entry name" value="Sacchrp_dh_NADP-bd"/>
</dbReference>
<name>A0A2A5QPK3_9EURY</name>
<dbReference type="OrthoDB" id="194971at2157"/>
<evidence type="ECO:0000259" key="1">
    <source>
        <dbReference type="Pfam" id="PF03435"/>
    </source>
</evidence>
<gene>
    <name evidence="2" type="ORF">CP557_19610</name>
</gene>
<dbReference type="InterPro" id="IPR036291">
    <property type="entry name" value="NAD(P)-bd_dom_sf"/>
</dbReference>
<dbReference type="EMBL" id="NXNI01000002">
    <property type="protein sequence ID" value="PCR88715.1"/>
    <property type="molecule type" value="Genomic_DNA"/>
</dbReference>
<comment type="caution">
    <text evidence="2">The sequence shown here is derived from an EMBL/GenBank/DDBJ whole genome shotgun (WGS) entry which is preliminary data.</text>
</comment>
<keyword evidence="3" id="KW-1185">Reference proteome</keyword>
<dbReference type="SUPFAM" id="SSF51735">
    <property type="entry name" value="NAD(P)-binding Rossmann-fold domains"/>
    <property type="match status" value="1"/>
</dbReference>
<evidence type="ECO:0000313" key="2">
    <source>
        <dbReference type="EMBL" id="PCR88715.1"/>
    </source>
</evidence>
<reference evidence="2 3" key="1">
    <citation type="submission" date="2017-09" db="EMBL/GenBank/DDBJ databases">
        <title>Genome sequences of Natrinema ejinorence JCM 13890T.</title>
        <authorList>
            <person name="Roh S.W."/>
            <person name="Kim Y.B."/>
            <person name="Kim J.Y."/>
        </authorList>
    </citation>
    <scope>NUCLEOTIDE SEQUENCE [LARGE SCALE GENOMIC DNA]</scope>
    <source>
        <strain evidence="2 3">JCM 13890</strain>
    </source>
</reference>
<feature type="domain" description="Saccharopine dehydrogenase NADP binding" evidence="1">
    <location>
        <begin position="8"/>
        <end position="122"/>
    </location>
</feature>
<dbReference type="Pfam" id="PF03435">
    <property type="entry name" value="Sacchrp_dh_NADP"/>
    <property type="match status" value="1"/>
</dbReference>
<sequence>MSRTDASVLVVGGYGTIGRTVCIELAERTQREIIAAGRSPEKARDFARSVTGVEPRTLDVSDRVGYADALDDIGSVVMCLDQDTPRFAKTCLEHGIDYVDISPTDALLQEIESFDDLARERAATAVLSVGLSPGMTNLFVTEATDELDSVDRADITLLLGIGEAFGPDTVKWTVEDALGSFSVRSDGETRSVVGLTDPRVVNIPGWGRRRAYRANLADQHVLARATNIPTIESRLCYDSRIVTRYLAMLRRTGVYQPVVSLLGVDRIVKLADSVPFGSNESVIKVEILGRLDDRAKRIERWVRGPDQARATAIVTARVTEALDSSSPAGVHHIQELFSSAPLSDALVESGYTVGRTEHRGDQA</sequence>
<dbReference type="RefSeq" id="WP_097381735.1">
    <property type="nucleotide sequence ID" value="NZ_NXNI01000002.1"/>
</dbReference>